<organism evidence="2 3">
    <name type="scientific">Gymnopus androsaceus JB14</name>
    <dbReference type="NCBI Taxonomy" id="1447944"/>
    <lineage>
        <taxon>Eukaryota</taxon>
        <taxon>Fungi</taxon>
        <taxon>Dikarya</taxon>
        <taxon>Basidiomycota</taxon>
        <taxon>Agaricomycotina</taxon>
        <taxon>Agaricomycetes</taxon>
        <taxon>Agaricomycetidae</taxon>
        <taxon>Agaricales</taxon>
        <taxon>Marasmiineae</taxon>
        <taxon>Omphalotaceae</taxon>
        <taxon>Gymnopus</taxon>
    </lineage>
</organism>
<proteinExistence type="predicted"/>
<protein>
    <submittedName>
        <fullName evidence="2">Uncharacterized protein</fullName>
    </submittedName>
</protein>
<dbReference type="EMBL" id="ML769599">
    <property type="protein sequence ID" value="KAE9392313.1"/>
    <property type="molecule type" value="Genomic_DNA"/>
</dbReference>
<gene>
    <name evidence="2" type="ORF">BT96DRAFT_1023639</name>
</gene>
<name>A0A6A4H3J4_9AGAR</name>
<reference evidence="2" key="1">
    <citation type="journal article" date="2019" name="Environ. Microbiol.">
        <title>Fungal ecological strategies reflected in gene transcription - a case study of two litter decomposers.</title>
        <authorList>
            <person name="Barbi F."/>
            <person name="Kohler A."/>
            <person name="Barry K."/>
            <person name="Baskaran P."/>
            <person name="Daum C."/>
            <person name="Fauchery L."/>
            <person name="Ihrmark K."/>
            <person name="Kuo A."/>
            <person name="LaButti K."/>
            <person name="Lipzen A."/>
            <person name="Morin E."/>
            <person name="Grigoriev I.V."/>
            <person name="Henrissat B."/>
            <person name="Lindahl B."/>
            <person name="Martin F."/>
        </authorList>
    </citation>
    <scope>NUCLEOTIDE SEQUENCE</scope>
    <source>
        <strain evidence="2">JB14</strain>
    </source>
</reference>
<dbReference type="OrthoDB" id="3060478at2759"/>
<dbReference type="Proteomes" id="UP000799118">
    <property type="component" value="Unassembled WGS sequence"/>
</dbReference>
<dbReference type="AlphaFoldDB" id="A0A6A4H3J4"/>
<evidence type="ECO:0000256" key="1">
    <source>
        <dbReference type="SAM" id="MobiDB-lite"/>
    </source>
</evidence>
<evidence type="ECO:0000313" key="2">
    <source>
        <dbReference type="EMBL" id="KAE9392313.1"/>
    </source>
</evidence>
<sequence>MTNYQVLDILKHAVSMLPPVYARPDPSELGPIASSKSTDTAIKNYRMLPEQLIYPLRGPSLIDRRGEKVFYFSGGATTHWFGYARQHALVTGIRAQEHPSLGLRLEGTFEDAYDQTRELFFTHGADLYYAGRYRCLRIEEVIGDHEITGYLNYHIIPNTFKAKMISAAVDAQPPRSSTDLNPPLDFKAIKELCSKGIIKFEVVALQCMSFDHEVFVALGGEYRTPSVPVVERFLGMLSKSMAHSDTPQLSDDDSDASNLKLKRGTG</sequence>
<accession>A0A6A4H3J4</accession>
<evidence type="ECO:0000313" key="3">
    <source>
        <dbReference type="Proteomes" id="UP000799118"/>
    </source>
</evidence>
<feature type="region of interest" description="Disordered" evidence="1">
    <location>
        <begin position="243"/>
        <end position="266"/>
    </location>
</feature>
<keyword evidence="3" id="KW-1185">Reference proteome</keyword>